<evidence type="ECO:0000313" key="1">
    <source>
        <dbReference type="EMBL" id="KKN67883.1"/>
    </source>
</evidence>
<dbReference type="EMBL" id="LAZR01000463">
    <property type="protein sequence ID" value="KKN67883.1"/>
    <property type="molecule type" value="Genomic_DNA"/>
</dbReference>
<reference evidence="1" key="1">
    <citation type="journal article" date="2015" name="Nature">
        <title>Complex archaea that bridge the gap between prokaryotes and eukaryotes.</title>
        <authorList>
            <person name="Spang A."/>
            <person name="Saw J.H."/>
            <person name="Jorgensen S.L."/>
            <person name="Zaremba-Niedzwiedzka K."/>
            <person name="Martijn J."/>
            <person name="Lind A.E."/>
            <person name="van Eijk R."/>
            <person name="Schleper C."/>
            <person name="Guy L."/>
            <person name="Ettema T.J."/>
        </authorList>
    </citation>
    <scope>NUCLEOTIDE SEQUENCE</scope>
</reference>
<protein>
    <submittedName>
        <fullName evidence="1">Uncharacterized protein</fullName>
    </submittedName>
</protein>
<proteinExistence type="predicted"/>
<accession>A0A0F9VQ50</accession>
<organism evidence="1">
    <name type="scientific">marine sediment metagenome</name>
    <dbReference type="NCBI Taxonomy" id="412755"/>
    <lineage>
        <taxon>unclassified sequences</taxon>
        <taxon>metagenomes</taxon>
        <taxon>ecological metagenomes</taxon>
    </lineage>
</organism>
<comment type="caution">
    <text evidence="1">The sequence shown here is derived from an EMBL/GenBank/DDBJ whole genome shotgun (WGS) entry which is preliminary data.</text>
</comment>
<dbReference type="AlphaFoldDB" id="A0A0F9VQ50"/>
<name>A0A0F9VQ50_9ZZZZ</name>
<sequence>MKNKSTFPMFATLRGTLYMEGSNDSVEIVDSWYWHVDYPPSFYMGPFASREEAQKDWDRTKGMEHNFTEQDVNGHIDLLSNCVFYEKGEFYKGSVKISLFKSKSMEFEAI</sequence>
<gene>
    <name evidence="1" type="ORF">LCGC14_0456700</name>
</gene>